<dbReference type="GO" id="GO:0006310">
    <property type="term" value="P:DNA recombination"/>
    <property type="evidence" value="ECO:0007669"/>
    <property type="project" value="InterPro"/>
</dbReference>
<evidence type="ECO:0000256" key="2">
    <source>
        <dbReference type="ARBA" id="ARBA00049990"/>
    </source>
</evidence>
<dbReference type="NCBIfam" id="TIGR02778">
    <property type="entry name" value="ligD_pol"/>
    <property type="match status" value="1"/>
</dbReference>
<dbReference type="GO" id="GO:0006281">
    <property type="term" value="P:DNA repair"/>
    <property type="evidence" value="ECO:0007669"/>
    <property type="project" value="InterPro"/>
</dbReference>
<proteinExistence type="inferred from homology"/>
<dbReference type="OrthoDB" id="9802472at2"/>
<dbReference type="NCBIfam" id="TIGR02776">
    <property type="entry name" value="NHEJ_ligase_prk"/>
    <property type="match status" value="1"/>
</dbReference>
<evidence type="ECO:0000256" key="1">
    <source>
        <dbReference type="ARBA" id="ARBA00049981"/>
    </source>
</evidence>
<dbReference type="GO" id="GO:0005524">
    <property type="term" value="F:ATP binding"/>
    <property type="evidence" value="ECO:0007669"/>
    <property type="project" value="InterPro"/>
</dbReference>
<dbReference type="RefSeq" id="WP_133579361.1">
    <property type="nucleotide sequence ID" value="NZ_SNYJ01000003.1"/>
</dbReference>
<dbReference type="InterPro" id="IPR014145">
    <property type="entry name" value="LigD_pol_dom"/>
</dbReference>
<dbReference type="GO" id="GO:0003910">
    <property type="term" value="F:DNA ligase (ATP) activity"/>
    <property type="evidence" value="ECO:0007669"/>
    <property type="project" value="InterPro"/>
</dbReference>
<dbReference type="InterPro" id="IPR012310">
    <property type="entry name" value="DNA_ligase_ATP-dep_cent"/>
</dbReference>
<dbReference type="AlphaFoldDB" id="A0A4R6U9X1"/>
<dbReference type="Pfam" id="PF01068">
    <property type="entry name" value="DNA_ligase_A_M"/>
    <property type="match status" value="1"/>
</dbReference>
<dbReference type="Gene3D" id="3.90.920.10">
    <property type="entry name" value="DNA primase, PRIM domain"/>
    <property type="match status" value="1"/>
</dbReference>
<evidence type="ECO:0000259" key="3">
    <source>
        <dbReference type="PROSITE" id="PS50160"/>
    </source>
</evidence>
<dbReference type="InterPro" id="IPR016059">
    <property type="entry name" value="DNA_ligase_ATP-dep_CS"/>
</dbReference>
<organism evidence="4 5">
    <name type="scientific">Aureibacillus halotolerans</name>
    <dbReference type="NCBI Taxonomy" id="1508390"/>
    <lineage>
        <taxon>Bacteria</taxon>
        <taxon>Bacillati</taxon>
        <taxon>Bacillota</taxon>
        <taxon>Bacilli</taxon>
        <taxon>Bacillales</taxon>
        <taxon>Bacillaceae</taxon>
        <taxon>Aureibacillus</taxon>
    </lineage>
</organism>
<keyword evidence="5" id="KW-1185">Reference proteome</keyword>
<accession>A0A4R6U9X1</accession>
<dbReference type="Pfam" id="PF21686">
    <property type="entry name" value="LigD_Prim-Pol"/>
    <property type="match status" value="1"/>
</dbReference>
<dbReference type="PROSITE" id="PS00333">
    <property type="entry name" value="DNA_LIGASE_A2"/>
    <property type="match status" value="1"/>
</dbReference>
<comment type="similarity">
    <text evidence="1">In the C-terminal section; belongs to the ATP-dependent DNA ligase family.</text>
</comment>
<name>A0A4R6U9X1_9BACI</name>
<dbReference type="InterPro" id="IPR052171">
    <property type="entry name" value="NHEJ_LigD"/>
</dbReference>
<protein>
    <submittedName>
        <fullName evidence="4">Bifunctional non-homologous end joining protein LigD</fullName>
    </submittedName>
</protein>
<dbReference type="PROSITE" id="PS00697">
    <property type="entry name" value="DNA_LIGASE_A1"/>
    <property type="match status" value="1"/>
</dbReference>
<dbReference type="SUPFAM" id="SSF56091">
    <property type="entry name" value="DNA ligase/mRNA capping enzyme, catalytic domain"/>
    <property type="match status" value="1"/>
</dbReference>
<evidence type="ECO:0000313" key="4">
    <source>
        <dbReference type="EMBL" id="TDQ41485.1"/>
    </source>
</evidence>
<dbReference type="PANTHER" id="PTHR42705:SF2">
    <property type="entry name" value="BIFUNCTIONAL NON-HOMOLOGOUS END JOINING PROTEIN LIGD"/>
    <property type="match status" value="1"/>
</dbReference>
<evidence type="ECO:0000313" key="5">
    <source>
        <dbReference type="Proteomes" id="UP000295632"/>
    </source>
</evidence>
<sequence>MNQEWHIPPMEPTLTSHLPLGSQWWYEPKFDGFRMQLVILKESIHLMSKTGVFYTHAFPDIINAAKQLQAQQKELLPLVFDGELCVLLTSLRCDFSALATRARMTNTNRIHSAASKTPATLCLFDVLVIEGAFVGSLPYDERKELLTDIKMLHQDRIVRILSVSSSAQLLSDVRSQHGEGIVAKKSNSLYTHGRTTDWVKYKTYQTVMLVLSSPSSTGYFSGRVLNEDGQWSNVCTLRHGMTAEEAAALTSVLKANKEADGVCAEVHTIGMADGMLREPRFVRFLPEESPQHCTMNALQKALTPKTNTDVSKPAKLLWPTVSISKSCYMSYMETVAEAILPHLQKRILTVVRWPDGVGKTSFYQRNKPAYAPTVVGTPTSDADGMLCNTKKALLWFANHAALEFHVPFHQDGDTCPRELVFDLDPPDVSSPSQKQTVSAALWLKEILDSFSLMSFVKSSGNKGLQVYVPLQEERHSYATVHKFMKLCADVLAERHEDKVTVERFIQQRKGRLYVDYVQHHPKKTIIAPYSCRGNQEGYVAAPLEWDELSLTDSYLRTQHRVMQAVNSGFLPFATMNDVRQKNSTLLMKITETLEQH</sequence>
<feature type="domain" description="ATP-dependent DNA ligase family profile" evidence="3">
    <location>
        <begin position="112"/>
        <end position="202"/>
    </location>
</feature>
<comment type="similarity">
    <text evidence="2">In the N-terminal section; belongs to the LigD polymerase family.</text>
</comment>
<dbReference type="EMBL" id="SNYJ01000003">
    <property type="protein sequence ID" value="TDQ41485.1"/>
    <property type="molecule type" value="Genomic_DNA"/>
</dbReference>
<dbReference type="PROSITE" id="PS50160">
    <property type="entry name" value="DNA_LIGASE_A3"/>
    <property type="match status" value="1"/>
</dbReference>
<gene>
    <name evidence="4" type="ORF">EV213_10363</name>
</gene>
<comment type="caution">
    <text evidence="4">The sequence shown here is derived from an EMBL/GenBank/DDBJ whole genome shotgun (WGS) entry which is preliminary data.</text>
</comment>
<dbReference type="Proteomes" id="UP000295632">
    <property type="component" value="Unassembled WGS sequence"/>
</dbReference>
<reference evidence="4 5" key="1">
    <citation type="submission" date="2019-03" db="EMBL/GenBank/DDBJ databases">
        <title>Genomic Encyclopedia of Type Strains, Phase IV (KMG-IV): sequencing the most valuable type-strain genomes for metagenomic binning, comparative biology and taxonomic classification.</title>
        <authorList>
            <person name="Goeker M."/>
        </authorList>
    </citation>
    <scope>NUCLEOTIDE SEQUENCE [LARGE SCALE GENOMIC DNA]</scope>
    <source>
        <strain evidence="4 5">DSM 28697</strain>
    </source>
</reference>
<dbReference type="PANTHER" id="PTHR42705">
    <property type="entry name" value="BIFUNCTIONAL NON-HOMOLOGOUS END JOINING PROTEIN LIGD"/>
    <property type="match status" value="1"/>
</dbReference>
<dbReference type="Gene3D" id="3.30.470.30">
    <property type="entry name" value="DNA ligase/mRNA capping enzyme"/>
    <property type="match status" value="1"/>
</dbReference>
<dbReference type="InterPro" id="IPR014143">
    <property type="entry name" value="NHEJ_ligase_prk"/>
</dbReference>